<reference evidence="1 2" key="1">
    <citation type="submission" date="2024-05" db="EMBL/GenBank/DDBJ databases">
        <title>Genetic variation in Jamaican populations of the coffee berry borer (Hypothenemus hampei).</title>
        <authorList>
            <person name="Errbii M."/>
            <person name="Myrie A."/>
        </authorList>
    </citation>
    <scope>NUCLEOTIDE SEQUENCE [LARGE SCALE GENOMIC DNA]</scope>
    <source>
        <strain evidence="1">JA-Hopewell-2020-01-JO</strain>
        <tissue evidence="1">Whole body</tissue>
    </source>
</reference>
<protein>
    <submittedName>
        <fullName evidence="1">Uncharacterized protein</fullName>
    </submittedName>
</protein>
<gene>
    <name evidence="1" type="ORF">ABEB36_010127</name>
</gene>
<name>A0ABD1EIU6_HYPHA</name>
<proteinExistence type="predicted"/>
<keyword evidence="2" id="KW-1185">Reference proteome</keyword>
<evidence type="ECO:0000313" key="1">
    <source>
        <dbReference type="EMBL" id="KAL1494546.1"/>
    </source>
</evidence>
<sequence>MGNSPKKSNSVFHLDLYLRQINKIIEEKHNVYIALQTDIKVAIDANKINDLKILVSEIIAHLIDLKQVKWNELPSMERGRVEKLVHNFEISLATVKSALQHLEKIEDEPLYANSEVGQTEAVDALLCIQSDADNDSLADYRNEFEMLQNKFARPITDVVEYCQIDKGAFYLQVQLNELVSLPLNEELLRTQLLTDLTAFRSRVEQEYKSFEEELEFKREIINLEVTLDGVINRDDLASLRSRGVALSEAISKREHWTDGNKKNDLLERLHKVLAFEPEFNSSRNKITRDTVYENLDVIKKTNVVNSVPVAMPQKVPRPLPRKHMDKYVFNIPRNWERLDMILDQVESGALLDQTQLNEIEEIKTQKDIVMELFKKKIDRIMEKNMDNVNL</sequence>
<dbReference type="EMBL" id="JBDJPC010000007">
    <property type="protein sequence ID" value="KAL1494546.1"/>
    <property type="molecule type" value="Genomic_DNA"/>
</dbReference>
<accession>A0ABD1EIU6</accession>
<evidence type="ECO:0000313" key="2">
    <source>
        <dbReference type="Proteomes" id="UP001566132"/>
    </source>
</evidence>
<dbReference type="AlphaFoldDB" id="A0ABD1EIU6"/>
<organism evidence="1 2">
    <name type="scientific">Hypothenemus hampei</name>
    <name type="common">Coffee berry borer</name>
    <dbReference type="NCBI Taxonomy" id="57062"/>
    <lineage>
        <taxon>Eukaryota</taxon>
        <taxon>Metazoa</taxon>
        <taxon>Ecdysozoa</taxon>
        <taxon>Arthropoda</taxon>
        <taxon>Hexapoda</taxon>
        <taxon>Insecta</taxon>
        <taxon>Pterygota</taxon>
        <taxon>Neoptera</taxon>
        <taxon>Endopterygota</taxon>
        <taxon>Coleoptera</taxon>
        <taxon>Polyphaga</taxon>
        <taxon>Cucujiformia</taxon>
        <taxon>Curculionidae</taxon>
        <taxon>Scolytinae</taxon>
        <taxon>Hypothenemus</taxon>
    </lineage>
</organism>
<dbReference type="Proteomes" id="UP001566132">
    <property type="component" value="Unassembled WGS sequence"/>
</dbReference>
<comment type="caution">
    <text evidence="1">The sequence shown here is derived from an EMBL/GenBank/DDBJ whole genome shotgun (WGS) entry which is preliminary data.</text>
</comment>